<evidence type="ECO:0000313" key="3">
    <source>
        <dbReference type="Proteomes" id="UP000012019"/>
    </source>
</evidence>
<dbReference type="AlphaFoldDB" id="M7PKI1"/>
<keyword evidence="3" id="KW-1185">Reference proteome</keyword>
<feature type="signal peptide" evidence="1">
    <location>
        <begin position="1"/>
        <end position="24"/>
    </location>
</feature>
<accession>M7PKI1</accession>
<organism evidence="2 3">
    <name type="scientific">Methylophaga lonarensis MPL</name>
    <dbReference type="NCBI Taxonomy" id="1286106"/>
    <lineage>
        <taxon>Bacteria</taxon>
        <taxon>Pseudomonadati</taxon>
        <taxon>Pseudomonadota</taxon>
        <taxon>Gammaproteobacteria</taxon>
        <taxon>Thiotrichales</taxon>
        <taxon>Piscirickettsiaceae</taxon>
        <taxon>Methylophaga</taxon>
    </lineage>
</organism>
<dbReference type="Proteomes" id="UP000012019">
    <property type="component" value="Unassembled WGS sequence"/>
</dbReference>
<dbReference type="eggNOG" id="ENOG5032EC2">
    <property type="taxonomic scope" value="Bacteria"/>
</dbReference>
<dbReference type="OrthoDB" id="6162708at2"/>
<dbReference type="InterPro" id="IPR021698">
    <property type="entry name" value="DUF3280"/>
</dbReference>
<reference evidence="2 3" key="1">
    <citation type="journal article" date="2013" name="Genome Announc.">
        <title>Draft Genome Sequence of Methylophaga lonarensis MPLT, a Haloalkaliphilic (Non-Methane-Utilizing) Methylotroph.</title>
        <authorList>
            <person name="Shetty S.A."/>
            <person name="Marathe N.P."/>
            <person name="Munot H."/>
            <person name="Antony C.P."/>
            <person name="Dhotre D.P."/>
            <person name="Murrell J.C."/>
            <person name="Shouche Y.S."/>
        </authorList>
    </citation>
    <scope>NUCLEOTIDE SEQUENCE [LARGE SCALE GENOMIC DNA]</scope>
    <source>
        <strain evidence="2 3">MPL</strain>
    </source>
</reference>
<protein>
    <recommendedName>
        <fullName evidence="4">DUF2380 domain-containing protein</fullName>
    </recommendedName>
</protein>
<comment type="caution">
    <text evidence="2">The sequence shown here is derived from an EMBL/GenBank/DDBJ whole genome shotgun (WGS) entry which is preliminary data.</text>
</comment>
<name>M7PKI1_9GAMM</name>
<sequence>MYSVKLPIAIFAAALMSIAMVAQAESADKHAHSTLVLDIKITGDSSVAGDAEDNLLKIAKFSEHLRQELQDKTRFVVIDDADDMAKVAAAAENEDLHRCNGCERALAREVGAGYVMLPSVFRMSHLISTLHIEVTDAESGTLLKRKAYDFRGNTDNAWERAIRYAIRDLEQWQPR</sequence>
<keyword evidence="1" id="KW-0732">Signal</keyword>
<dbReference type="Pfam" id="PF11684">
    <property type="entry name" value="DUF3280"/>
    <property type="match status" value="1"/>
</dbReference>
<evidence type="ECO:0000313" key="2">
    <source>
        <dbReference type="EMBL" id="EMR14375.1"/>
    </source>
</evidence>
<dbReference type="EMBL" id="APHR01000001">
    <property type="protein sequence ID" value="EMR14375.1"/>
    <property type="molecule type" value="Genomic_DNA"/>
</dbReference>
<dbReference type="RefSeq" id="WP_009725117.1">
    <property type="nucleotide sequence ID" value="NZ_APHR01000001.1"/>
</dbReference>
<dbReference type="STRING" id="1286106.MPL1_00225"/>
<evidence type="ECO:0000256" key="1">
    <source>
        <dbReference type="SAM" id="SignalP"/>
    </source>
</evidence>
<proteinExistence type="predicted"/>
<evidence type="ECO:0008006" key="4">
    <source>
        <dbReference type="Google" id="ProtNLM"/>
    </source>
</evidence>
<dbReference type="PATRIC" id="fig|1286106.3.peg.44"/>
<feature type="chain" id="PRO_5004083222" description="DUF2380 domain-containing protein" evidence="1">
    <location>
        <begin position="25"/>
        <end position="175"/>
    </location>
</feature>
<gene>
    <name evidence="2" type="ORF">MPL1_00225</name>
</gene>